<evidence type="ECO:0000313" key="6">
    <source>
        <dbReference type="EMBL" id="PXV69501.1"/>
    </source>
</evidence>
<dbReference type="AlphaFoldDB" id="A0A318EAK1"/>
<dbReference type="Proteomes" id="UP000248330">
    <property type="component" value="Unassembled WGS sequence"/>
</dbReference>
<dbReference type="InterPro" id="IPR026590">
    <property type="entry name" value="Ssirtuin_cat_dom"/>
</dbReference>
<comment type="caution">
    <text evidence="4">Lacks conserved residue(s) required for the propagation of feature annotation.</text>
</comment>
<gene>
    <name evidence="6" type="ORF">C8D93_10374</name>
</gene>
<dbReference type="EMBL" id="QICN01000003">
    <property type="protein sequence ID" value="PXV69501.1"/>
    <property type="molecule type" value="Genomic_DNA"/>
</dbReference>
<comment type="caution">
    <text evidence="6">The sequence shown here is derived from an EMBL/GenBank/DDBJ whole genome shotgun (WGS) entry which is preliminary data.</text>
</comment>
<evidence type="ECO:0000256" key="3">
    <source>
        <dbReference type="ARBA" id="ARBA00023027"/>
    </source>
</evidence>
<evidence type="ECO:0000256" key="1">
    <source>
        <dbReference type="ARBA" id="ARBA00012928"/>
    </source>
</evidence>
<organism evidence="6 7">
    <name type="scientific">Sinimarinibacterium flocculans</name>
    <dbReference type="NCBI Taxonomy" id="985250"/>
    <lineage>
        <taxon>Bacteria</taxon>
        <taxon>Pseudomonadati</taxon>
        <taxon>Pseudomonadota</taxon>
        <taxon>Gammaproteobacteria</taxon>
        <taxon>Nevskiales</taxon>
        <taxon>Nevskiaceae</taxon>
        <taxon>Sinimarinibacterium</taxon>
    </lineage>
</organism>
<dbReference type="Gene3D" id="3.40.50.1220">
    <property type="entry name" value="TPP-binding domain"/>
    <property type="match status" value="1"/>
</dbReference>
<sequence>MIALSDYARVVVFTGAGMSAESGVPTYRGRGGIWQQYDYEDYACESAFRRHPQRVLDFHELRREQVLGCEPHAGHAHLASLQRTHPSLSIVTQNIDGMHQRAGGAVAAELHGSLWRLRCAQHGVVEDAAAGRFVRRDCTQCGRPLRPDITWFGDMIDEAVFAQARALIEMCSLFVCIGTSAVVWPAAGLIPFDVRQRPHLVEINPEPTDGSARFDRVLRASASALPELLVP</sequence>
<dbReference type="GO" id="GO:0017136">
    <property type="term" value="F:histone deacetylase activity, NAD-dependent"/>
    <property type="evidence" value="ECO:0007669"/>
    <property type="project" value="TreeGrafter"/>
</dbReference>
<dbReference type="Gene3D" id="3.30.1600.10">
    <property type="entry name" value="SIR2/SIRT2 'Small Domain"/>
    <property type="match status" value="1"/>
</dbReference>
<dbReference type="PANTHER" id="PTHR11085">
    <property type="entry name" value="NAD-DEPENDENT PROTEIN DEACYLASE SIRTUIN-5, MITOCHONDRIAL-RELATED"/>
    <property type="match status" value="1"/>
</dbReference>
<dbReference type="PROSITE" id="PS50305">
    <property type="entry name" value="SIRTUIN"/>
    <property type="match status" value="1"/>
</dbReference>
<dbReference type="PANTHER" id="PTHR11085:SF10">
    <property type="entry name" value="NAD-DEPENDENT PROTEIN DEACYLASE SIRTUIN-5, MITOCHONDRIAL-RELATED"/>
    <property type="match status" value="1"/>
</dbReference>
<dbReference type="InterPro" id="IPR003000">
    <property type="entry name" value="Sirtuin"/>
</dbReference>
<dbReference type="RefSeq" id="WP_110264441.1">
    <property type="nucleotide sequence ID" value="NZ_CAKZQT010000021.1"/>
</dbReference>
<proteinExistence type="predicted"/>
<dbReference type="InterPro" id="IPR029035">
    <property type="entry name" value="DHS-like_NAD/FAD-binding_dom"/>
</dbReference>
<accession>A0A318EAK1</accession>
<evidence type="ECO:0000256" key="4">
    <source>
        <dbReference type="PROSITE-ProRule" id="PRU00236"/>
    </source>
</evidence>
<dbReference type="InterPro" id="IPR050134">
    <property type="entry name" value="NAD-dep_sirtuin_deacylases"/>
</dbReference>
<protein>
    <recommendedName>
        <fullName evidence="1">protein acetyllysine N-acetyltransferase</fullName>
        <ecNumber evidence="1">2.3.1.286</ecNumber>
    </recommendedName>
</protein>
<name>A0A318EAK1_9GAMM</name>
<keyword evidence="2" id="KW-0808">Transferase</keyword>
<evidence type="ECO:0000259" key="5">
    <source>
        <dbReference type="PROSITE" id="PS50305"/>
    </source>
</evidence>
<dbReference type="Pfam" id="PF02146">
    <property type="entry name" value="SIR2"/>
    <property type="match status" value="1"/>
</dbReference>
<feature type="domain" description="Deacetylase sirtuin-type" evidence="5">
    <location>
        <begin position="1"/>
        <end position="231"/>
    </location>
</feature>
<reference evidence="6 7" key="1">
    <citation type="submission" date="2018-04" db="EMBL/GenBank/DDBJ databases">
        <title>Genomic Encyclopedia of Type Strains, Phase IV (KMG-IV): sequencing the most valuable type-strain genomes for metagenomic binning, comparative biology and taxonomic classification.</title>
        <authorList>
            <person name="Goeker M."/>
        </authorList>
    </citation>
    <scope>NUCLEOTIDE SEQUENCE [LARGE SCALE GENOMIC DNA]</scope>
    <source>
        <strain evidence="6 7">DSM 104150</strain>
    </source>
</reference>
<keyword evidence="7" id="KW-1185">Reference proteome</keyword>
<dbReference type="OrthoDB" id="9800582at2"/>
<dbReference type="EC" id="2.3.1.286" evidence="1"/>
<evidence type="ECO:0000256" key="2">
    <source>
        <dbReference type="ARBA" id="ARBA00022679"/>
    </source>
</evidence>
<keyword evidence="3" id="KW-0520">NAD</keyword>
<dbReference type="InterPro" id="IPR026591">
    <property type="entry name" value="Sirtuin_cat_small_dom_sf"/>
</dbReference>
<dbReference type="SUPFAM" id="SSF52467">
    <property type="entry name" value="DHS-like NAD/FAD-binding domain"/>
    <property type="match status" value="1"/>
</dbReference>
<evidence type="ECO:0000313" key="7">
    <source>
        <dbReference type="Proteomes" id="UP000248330"/>
    </source>
</evidence>
<dbReference type="GO" id="GO:0070403">
    <property type="term" value="F:NAD+ binding"/>
    <property type="evidence" value="ECO:0007669"/>
    <property type="project" value="InterPro"/>
</dbReference>